<dbReference type="RefSeq" id="WP_073010350.1">
    <property type="nucleotide sequence ID" value="NZ_FRBW01000001.1"/>
</dbReference>
<gene>
    <name evidence="1" type="ORF">SAMN05444272_1344</name>
</gene>
<evidence type="ECO:0000313" key="2">
    <source>
        <dbReference type="Proteomes" id="UP000186002"/>
    </source>
</evidence>
<sequence>MKEEEFLRVLDEALENLQPRELQIVAKNASEKVIHSVFGFEYEFDGTELSDSFAFSGSEREISRKKLLLSTLSEFLDVSGELREEHFYGFIEGIYLVWECLTELGFDDQKSILTMTNFLDEARRVELSRCVSI</sequence>
<keyword evidence="2" id="KW-1185">Reference proteome</keyword>
<reference evidence="1 2" key="1">
    <citation type="submission" date="2016-11" db="EMBL/GenBank/DDBJ databases">
        <authorList>
            <person name="Jaros S."/>
            <person name="Januszkiewicz K."/>
            <person name="Wedrychowicz H."/>
        </authorList>
    </citation>
    <scope>NUCLEOTIDE SEQUENCE [LARGE SCALE GENOMIC DNA]</scope>
    <source>
        <strain evidence="1 2">DSM 22153</strain>
    </source>
</reference>
<proteinExistence type="predicted"/>
<organism evidence="1 2">
    <name type="scientific">Roseibium suaedae</name>
    <dbReference type="NCBI Taxonomy" id="735517"/>
    <lineage>
        <taxon>Bacteria</taxon>
        <taxon>Pseudomonadati</taxon>
        <taxon>Pseudomonadota</taxon>
        <taxon>Alphaproteobacteria</taxon>
        <taxon>Hyphomicrobiales</taxon>
        <taxon>Stappiaceae</taxon>
        <taxon>Roseibium</taxon>
    </lineage>
</organism>
<protein>
    <submittedName>
        <fullName evidence="1">Uncharacterized protein</fullName>
    </submittedName>
</protein>
<accession>A0A1M7D1W7</accession>
<dbReference type="AlphaFoldDB" id="A0A1M7D1W7"/>
<dbReference type="EMBL" id="FRBW01000001">
    <property type="protein sequence ID" value="SHL73486.1"/>
    <property type="molecule type" value="Genomic_DNA"/>
</dbReference>
<dbReference type="Proteomes" id="UP000186002">
    <property type="component" value="Unassembled WGS sequence"/>
</dbReference>
<evidence type="ECO:0000313" key="1">
    <source>
        <dbReference type="EMBL" id="SHL73486.1"/>
    </source>
</evidence>
<name>A0A1M7D1W7_9HYPH</name>